<proteinExistence type="predicted"/>
<sequence length="190" mass="22200">MSSPPVETTGPCTRVFWDLMDFPFPDGVDPVSIYKKMQLILENEGFRGQLSIMAYVDEETFSDELYDDYENAGITVIYLPEGSKHHRCRMMFTDITWWLQENCENPFTPRNLIVVSKLDGGKSRFLKHLENWVYVDYNVLLAMPHQPQLTRVISSRIRTRLQTVTFNWLSISLSTTKVQGRTHKWKSIDD</sequence>
<gene>
    <name evidence="1" type="ORF">ANE_LOCUS1066</name>
</gene>
<dbReference type="PANTHER" id="PTHR14379:SF58">
    <property type="entry name" value="NYN DOMAIN-CONTAINING PROTEIN"/>
    <property type="match status" value="1"/>
</dbReference>
<dbReference type="GO" id="GO:0005777">
    <property type="term" value="C:peroxisome"/>
    <property type="evidence" value="ECO:0007669"/>
    <property type="project" value="InterPro"/>
</dbReference>
<protein>
    <submittedName>
        <fullName evidence="1">Uncharacterized protein</fullName>
    </submittedName>
</protein>
<reference evidence="1" key="1">
    <citation type="submission" date="2019-07" db="EMBL/GenBank/DDBJ databases">
        <authorList>
            <person name="Dittberner H."/>
        </authorList>
    </citation>
    <scope>NUCLEOTIDE SEQUENCE [LARGE SCALE GENOMIC DNA]</scope>
</reference>
<dbReference type="OrthoDB" id="1113968at2759"/>
<evidence type="ECO:0000313" key="2">
    <source>
        <dbReference type="Proteomes" id="UP000489600"/>
    </source>
</evidence>
<name>A0A565AMP0_9BRAS</name>
<dbReference type="CDD" id="cd10910">
    <property type="entry name" value="PIN_limkain_b1_N_like"/>
    <property type="match status" value="1"/>
</dbReference>
<dbReference type="PANTHER" id="PTHR14379">
    <property type="entry name" value="LIMKAIN B LKAP"/>
    <property type="match status" value="1"/>
</dbReference>
<dbReference type="AlphaFoldDB" id="A0A565AMP0"/>
<dbReference type="EMBL" id="CABITT030000001">
    <property type="protein sequence ID" value="VVA90621.1"/>
    <property type="molecule type" value="Genomic_DNA"/>
</dbReference>
<organism evidence="1 2">
    <name type="scientific">Arabis nemorensis</name>
    <dbReference type="NCBI Taxonomy" id="586526"/>
    <lineage>
        <taxon>Eukaryota</taxon>
        <taxon>Viridiplantae</taxon>
        <taxon>Streptophyta</taxon>
        <taxon>Embryophyta</taxon>
        <taxon>Tracheophyta</taxon>
        <taxon>Spermatophyta</taxon>
        <taxon>Magnoliopsida</taxon>
        <taxon>eudicotyledons</taxon>
        <taxon>Gunneridae</taxon>
        <taxon>Pentapetalae</taxon>
        <taxon>rosids</taxon>
        <taxon>malvids</taxon>
        <taxon>Brassicales</taxon>
        <taxon>Brassicaceae</taxon>
        <taxon>Arabideae</taxon>
        <taxon>Arabis</taxon>
    </lineage>
</organism>
<dbReference type="GO" id="GO:0010468">
    <property type="term" value="P:regulation of gene expression"/>
    <property type="evidence" value="ECO:0007669"/>
    <property type="project" value="InterPro"/>
</dbReference>
<accession>A0A565AMP0</accession>
<keyword evidence="2" id="KW-1185">Reference proteome</keyword>
<dbReference type="InterPro" id="IPR024768">
    <property type="entry name" value="Marf1"/>
</dbReference>
<dbReference type="Proteomes" id="UP000489600">
    <property type="component" value="Unassembled WGS sequence"/>
</dbReference>
<evidence type="ECO:0000313" key="1">
    <source>
        <dbReference type="EMBL" id="VVA90621.1"/>
    </source>
</evidence>
<comment type="caution">
    <text evidence="1">The sequence shown here is derived from an EMBL/GenBank/DDBJ whole genome shotgun (WGS) entry which is preliminary data.</text>
</comment>